<dbReference type="FunFam" id="3.30.360.10:FF:000008">
    <property type="entry name" value="Alpha-aminoadipic semialdehyde synthase, mitochondrial"/>
    <property type="match status" value="1"/>
</dbReference>
<dbReference type="InterPro" id="IPR032095">
    <property type="entry name" value="Sacchrp_dh-like_C"/>
</dbReference>
<keyword evidence="6" id="KW-1185">Reference proteome</keyword>
<dbReference type="GO" id="GO:0005737">
    <property type="term" value="C:cytoplasm"/>
    <property type="evidence" value="ECO:0007669"/>
    <property type="project" value="TreeGrafter"/>
</dbReference>
<dbReference type="Gene3D" id="1.10.1870.10">
    <property type="entry name" value="Domain 3, Saccharopine reductase"/>
    <property type="match status" value="1"/>
</dbReference>
<evidence type="ECO:0000313" key="5">
    <source>
        <dbReference type="EMBL" id="VAI50355.1"/>
    </source>
</evidence>
<keyword evidence="2" id="KW-0560">Oxidoreductase</keyword>
<dbReference type="GO" id="GO:0019878">
    <property type="term" value="P:lysine biosynthetic process via aminoadipic acid"/>
    <property type="evidence" value="ECO:0007669"/>
    <property type="project" value="TreeGrafter"/>
</dbReference>
<dbReference type="Pfam" id="PF16653">
    <property type="entry name" value="Sacchrp_dh_C"/>
    <property type="match status" value="1"/>
</dbReference>
<dbReference type="SUPFAM" id="SSF55347">
    <property type="entry name" value="Glyceraldehyde-3-phosphate dehydrogenase-like, C-terminal domain"/>
    <property type="match status" value="1"/>
</dbReference>
<dbReference type="InterPro" id="IPR051168">
    <property type="entry name" value="AASS"/>
</dbReference>
<gene>
    <name evidence="5" type="ORF">TRITD_6Av1G205600</name>
</gene>
<dbReference type="EMBL" id="LT934121">
    <property type="protein sequence ID" value="VAI50355.1"/>
    <property type="molecule type" value="Genomic_DNA"/>
</dbReference>
<dbReference type="PANTHER" id="PTHR11133:SF22">
    <property type="entry name" value="ALPHA-AMINOADIPIC SEMIALDEHYDE SYNTHASE, MITOCHONDRIAL"/>
    <property type="match status" value="1"/>
</dbReference>
<reference evidence="5 6" key="1">
    <citation type="submission" date="2017-09" db="EMBL/GenBank/DDBJ databases">
        <authorList>
            <consortium name="International Durum Wheat Genome Sequencing Consortium (IDWGSC)"/>
            <person name="Milanesi L."/>
        </authorList>
    </citation>
    <scope>NUCLEOTIDE SEQUENCE [LARGE SCALE GENOMIC DNA]</scope>
    <source>
        <strain evidence="6">cv. Svevo</strain>
    </source>
</reference>
<feature type="region of interest" description="Disordered" evidence="3">
    <location>
        <begin position="348"/>
        <end position="387"/>
    </location>
</feature>
<evidence type="ECO:0000256" key="3">
    <source>
        <dbReference type="SAM" id="MobiDB-lite"/>
    </source>
</evidence>
<sequence>MHRVKKHLVTASYVDDSMSKLEQAAQGAGVTILCEMGLDPGIDHMLSMKMIDEAHAQNGKIKAFTSFCGGLPSPAAANNPLAYKFSWSPAGAIRAGRNPAVYKFLGETINVDGKLKLYESAKRLRLPELPAFALEHLPNRNSLMYGDLYGISKEASTVYRSTLRYEGFSEIMAILAKIGFFDAENHPLLQETNRPTYRIFLNELLNVNNVSTSNTKVNGEETGGHDDELISRLMMLGHCKEKELAVKILKTIKFLGLHEETQIPKDCSSAFSVICQRMEQRMAYGHNEQDMVLLHHEVEVEYPDGRPTEKHQATLLEFGKTENGRSTTAMALTVGVPAAIGALALAPEQGPEERGDPASGAGDLHPCAGDLGSGGHQADRESGDLRGCQDGMRIHRVYMLLQQRQ</sequence>
<accession>A0A9R1B3S4</accession>
<dbReference type="Proteomes" id="UP000324705">
    <property type="component" value="Chromosome 6A"/>
</dbReference>
<evidence type="ECO:0000313" key="6">
    <source>
        <dbReference type="Proteomes" id="UP000324705"/>
    </source>
</evidence>
<dbReference type="GO" id="GO:0004753">
    <property type="term" value="F:saccharopine dehydrogenase activity"/>
    <property type="evidence" value="ECO:0007669"/>
    <property type="project" value="TreeGrafter"/>
</dbReference>
<keyword evidence="1" id="KW-0521">NADP</keyword>
<dbReference type="Gene3D" id="3.30.360.10">
    <property type="entry name" value="Dihydrodipicolinate Reductase, domain 2"/>
    <property type="match status" value="1"/>
</dbReference>
<evidence type="ECO:0000256" key="2">
    <source>
        <dbReference type="ARBA" id="ARBA00023002"/>
    </source>
</evidence>
<evidence type="ECO:0000256" key="1">
    <source>
        <dbReference type="ARBA" id="ARBA00022857"/>
    </source>
</evidence>
<proteinExistence type="predicted"/>
<dbReference type="PANTHER" id="PTHR11133">
    <property type="entry name" value="SACCHAROPINE DEHYDROGENASE"/>
    <property type="match status" value="1"/>
</dbReference>
<protein>
    <recommendedName>
        <fullName evidence="4">Saccharopine dehydrogenase-like C-terminal domain-containing protein</fullName>
    </recommendedName>
</protein>
<dbReference type="AlphaFoldDB" id="A0A9R1B3S4"/>
<name>A0A9R1B3S4_TRITD</name>
<organism evidence="5 6">
    <name type="scientific">Triticum turgidum subsp. durum</name>
    <name type="common">Durum wheat</name>
    <name type="synonym">Triticum durum</name>
    <dbReference type="NCBI Taxonomy" id="4567"/>
    <lineage>
        <taxon>Eukaryota</taxon>
        <taxon>Viridiplantae</taxon>
        <taxon>Streptophyta</taxon>
        <taxon>Embryophyta</taxon>
        <taxon>Tracheophyta</taxon>
        <taxon>Spermatophyta</taxon>
        <taxon>Magnoliopsida</taxon>
        <taxon>Liliopsida</taxon>
        <taxon>Poales</taxon>
        <taxon>Poaceae</taxon>
        <taxon>BOP clade</taxon>
        <taxon>Pooideae</taxon>
        <taxon>Triticodae</taxon>
        <taxon>Triticeae</taxon>
        <taxon>Triticinae</taxon>
        <taxon>Triticum</taxon>
    </lineage>
</organism>
<dbReference type="Gramene" id="TRITD6Av1G205600.19">
    <property type="protein sequence ID" value="TRITD6Av1G205600.19"/>
    <property type="gene ID" value="TRITD6Av1G205600"/>
</dbReference>
<feature type="domain" description="Saccharopine dehydrogenase-like C-terminal" evidence="4">
    <location>
        <begin position="37"/>
        <end position="348"/>
    </location>
</feature>
<evidence type="ECO:0000259" key="4">
    <source>
        <dbReference type="Pfam" id="PF16653"/>
    </source>
</evidence>
<dbReference type="FunFam" id="1.10.1870.10:FF:000003">
    <property type="entry name" value="Lysine-ketoglutarate reductase/saccharopine dehydrogenase1"/>
    <property type="match status" value="1"/>
</dbReference>